<reference evidence="2" key="1">
    <citation type="journal article" date="2013" name="Genetics">
        <title>The draft genome and transcriptome of Panagrellus redivivus are shaped by the harsh demands of a free-living lifestyle.</title>
        <authorList>
            <person name="Srinivasan J."/>
            <person name="Dillman A.R."/>
            <person name="Macchietto M.G."/>
            <person name="Heikkinen L."/>
            <person name="Lakso M."/>
            <person name="Fracchia K.M."/>
            <person name="Antoshechkin I."/>
            <person name="Mortazavi A."/>
            <person name="Wong G."/>
            <person name="Sternberg P.W."/>
        </authorList>
    </citation>
    <scope>NUCLEOTIDE SEQUENCE [LARGE SCALE GENOMIC DNA]</scope>
    <source>
        <strain evidence="2">MT8872</strain>
    </source>
</reference>
<dbReference type="Proteomes" id="UP000492821">
    <property type="component" value="Unassembled WGS sequence"/>
</dbReference>
<feature type="region of interest" description="Disordered" evidence="1">
    <location>
        <begin position="448"/>
        <end position="531"/>
    </location>
</feature>
<organism evidence="2 3">
    <name type="scientific">Panagrellus redivivus</name>
    <name type="common">Microworm</name>
    <dbReference type="NCBI Taxonomy" id="6233"/>
    <lineage>
        <taxon>Eukaryota</taxon>
        <taxon>Metazoa</taxon>
        <taxon>Ecdysozoa</taxon>
        <taxon>Nematoda</taxon>
        <taxon>Chromadorea</taxon>
        <taxon>Rhabditida</taxon>
        <taxon>Tylenchina</taxon>
        <taxon>Panagrolaimomorpha</taxon>
        <taxon>Panagrolaimoidea</taxon>
        <taxon>Panagrolaimidae</taxon>
        <taxon>Panagrellus</taxon>
    </lineage>
</organism>
<name>A0A7E4V487_PANRE</name>
<dbReference type="InterPro" id="IPR011009">
    <property type="entry name" value="Kinase-like_dom_sf"/>
</dbReference>
<dbReference type="Gene3D" id="1.10.510.10">
    <property type="entry name" value="Transferase(Phosphotransferase) domain 1"/>
    <property type="match status" value="1"/>
</dbReference>
<dbReference type="SUPFAM" id="SSF56112">
    <property type="entry name" value="Protein kinase-like (PK-like)"/>
    <property type="match status" value="1"/>
</dbReference>
<evidence type="ECO:0000313" key="2">
    <source>
        <dbReference type="Proteomes" id="UP000492821"/>
    </source>
</evidence>
<keyword evidence="2" id="KW-1185">Reference proteome</keyword>
<sequence>MLEQFYYDKPVYNKLCGYCIRFFEEPHKFFYYELSVPVLNLRISDDDYKMGEKLTRTLNNGLPFSRFQKRLKYRPGLFTREALSITNEYGIHAVVERKSGLHCTMRSVLTGHILATHSNRRRSRLQGFATEFHILTHLRHPNITRLLSINYDDYFNRFELFYEACLPLSYYVREMAFERRSYAIKVFQNDNVPRYIIKCVANVMSHLSNYGITLDGIALAHSIFIDLKGVPKVGSFIMSKHSMAISDYDMNLAAMGGFFLCLVNRTLSVAGVRAIAHGFPGSRVNNLCDAYGATAMFFNAVAPTEARNFVSDLNFDLVRRCAEGLSSYQNVANDLGLSDVPDMSGELQHLVHGVAVLFREPRLTLEHLGGLGDSLNVRHSNRYTHLSMTLRIERMRQFHTVIPFNVGINVDVKRLITLIVQALVAYDEDELVESDDDSLNAALAQLYSSSESNNSDDEGHESENGASSGGGVASDDDDFDDGQPAVHVHAPSDDEDFVPPVQNDDGHLAAPPHVHIPSDDDDFVDPDAAPAPAPVQEQEVVVPPPHVHVHVPSDDDGNEYDDEFEESIERFDYPPVPFPIPEIVVNDDDDELQVTAKEVALAVRRGVIPIYPNISGRFPFEPRDMLCLYPIILNLHNKVTHHVDECPLYTHPWVALPAFQRRVLMDDSAVRITMEVVGGRRRPLLPDVDKCFGMMKPGNRGYISMNNVQ</sequence>
<evidence type="ECO:0000313" key="3">
    <source>
        <dbReference type="WBParaSite" id="Pan_g1641.t1"/>
    </source>
</evidence>
<reference evidence="3" key="2">
    <citation type="submission" date="2020-10" db="UniProtKB">
        <authorList>
            <consortium name="WormBaseParasite"/>
        </authorList>
    </citation>
    <scope>IDENTIFICATION</scope>
</reference>
<evidence type="ECO:0000256" key="1">
    <source>
        <dbReference type="SAM" id="MobiDB-lite"/>
    </source>
</evidence>
<proteinExistence type="predicted"/>
<dbReference type="AlphaFoldDB" id="A0A7E4V487"/>
<dbReference type="WBParaSite" id="Pan_g1641.t1">
    <property type="protein sequence ID" value="Pan_g1641.t1"/>
    <property type="gene ID" value="Pan_g1641"/>
</dbReference>
<accession>A0A7E4V487</accession>
<protein>
    <submittedName>
        <fullName evidence="3">Protein kinase domain-containing protein</fullName>
    </submittedName>
</protein>